<comment type="caution">
    <text evidence="2">The sequence shown here is derived from an EMBL/GenBank/DDBJ whole genome shotgun (WGS) entry which is preliminary data.</text>
</comment>
<feature type="region of interest" description="Disordered" evidence="1">
    <location>
        <begin position="1"/>
        <end position="67"/>
    </location>
</feature>
<feature type="compositionally biased region" description="Polar residues" evidence="1">
    <location>
        <begin position="12"/>
        <end position="27"/>
    </location>
</feature>
<evidence type="ECO:0000313" key="2">
    <source>
        <dbReference type="EMBL" id="KAK9962469.1"/>
    </source>
</evidence>
<reference evidence="2 3" key="1">
    <citation type="submission" date="2024-05" db="EMBL/GenBank/DDBJ databases">
        <title>A high-quality chromosomal-level genome assembly of Topmouth culter (Culter alburnus).</title>
        <authorList>
            <person name="Zhao H."/>
        </authorList>
    </citation>
    <scope>NUCLEOTIDE SEQUENCE [LARGE SCALE GENOMIC DNA]</scope>
    <source>
        <strain evidence="2">CATC2023</strain>
        <tissue evidence="2">Muscle</tissue>
    </source>
</reference>
<evidence type="ECO:0000313" key="3">
    <source>
        <dbReference type="Proteomes" id="UP001479290"/>
    </source>
</evidence>
<feature type="compositionally biased region" description="Polar residues" evidence="1">
    <location>
        <begin position="36"/>
        <end position="45"/>
    </location>
</feature>
<gene>
    <name evidence="2" type="ORF">ABG768_007832</name>
</gene>
<feature type="compositionally biased region" description="Acidic residues" evidence="1">
    <location>
        <begin position="54"/>
        <end position="67"/>
    </location>
</feature>
<accession>A0AAW1ZLZ1</accession>
<keyword evidence="3" id="KW-1185">Reference proteome</keyword>
<sequence>MDDPLNPAEGCSPSSGISSACVSQRSQETPKEKHFMSSSKRSSGVESLGSIPEFDGEPDSDEDTCAV</sequence>
<dbReference type="EMBL" id="JAWDJR010000015">
    <property type="protein sequence ID" value="KAK9962469.1"/>
    <property type="molecule type" value="Genomic_DNA"/>
</dbReference>
<protein>
    <submittedName>
        <fullName evidence="2">Uncharacterized protein</fullName>
    </submittedName>
</protein>
<dbReference type="AlphaFoldDB" id="A0AAW1ZLZ1"/>
<dbReference type="Proteomes" id="UP001479290">
    <property type="component" value="Unassembled WGS sequence"/>
</dbReference>
<evidence type="ECO:0000256" key="1">
    <source>
        <dbReference type="SAM" id="MobiDB-lite"/>
    </source>
</evidence>
<organism evidence="2 3">
    <name type="scientific">Culter alburnus</name>
    <name type="common">Topmouth culter</name>
    <dbReference type="NCBI Taxonomy" id="194366"/>
    <lineage>
        <taxon>Eukaryota</taxon>
        <taxon>Metazoa</taxon>
        <taxon>Chordata</taxon>
        <taxon>Craniata</taxon>
        <taxon>Vertebrata</taxon>
        <taxon>Euteleostomi</taxon>
        <taxon>Actinopterygii</taxon>
        <taxon>Neopterygii</taxon>
        <taxon>Teleostei</taxon>
        <taxon>Ostariophysi</taxon>
        <taxon>Cypriniformes</taxon>
        <taxon>Xenocyprididae</taxon>
        <taxon>Xenocypridinae</taxon>
        <taxon>Culter</taxon>
    </lineage>
</organism>
<proteinExistence type="predicted"/>
<name>A0AAW1ZLZ1_CULAL</name>